<keyword evidence="2" id="KW-1003">Cell membrane</keyword>
<keyword evidence="3 9" id="KW-0812">Transmembrane</keyword>
<evidence type="ECO:0000256" key="7">
    <source>
        <dbReference type="ARBA" id="ARBA00023170"/>
    </source>
</evidence>
<dbReference type="EMBL" id="CAJNOQ010004674">
    <property type="protein sequence ID" value="CAF1069397.1"/>
    <property type="molecule type" value="Genomic_DNA"/>
</dbReference>
<keyword evidence="5" id="KW-0297">G-protein coupled receptor</keyword>
<feature type="transmembrane region" description="Helical" evidence="9">
    <location>
        <begin position="60"/>
        <end position="80"/>
    </location>
</feature>
<evidence type="ECO:0000313" key="11">
    <source>
        <dbReference type="EMBL" id="CAF1069397.1"/>
    </source>
</evidence>
<evidence type="ECO:0000313" key="12">
    <source>
        <dbReference type="EMBL" id="CAF3836693.1"/>
    </source>
</evidence>
<keyword evidence="6 9" id="KW-0472">Membrane</keyword>
<dbReference type="GO" id="GO:0005886">
    <property type="term" value="C:plasma membrane"/>
    <property type="evidence" value="ECO:0007669"/>
    <property type="project" value="UniProtKB-SubCell"/>
</dbReference>
<evidence type="ECO:0000256" key="4">
    <source>
        <dbReference type="ARBA" id="ARBA00022989"/>
    </source>
</evidence>
<dbReference type="GO" id="GO:0004930">
    <property type="term" value="F:G protein-coupled receptor activity"/>
    <property type="evidence" value="ECO:0007669"/>
    <property type="project" value="UniProtKB-KW"/>
</dbReference>
<feature type="transmembrane region" description="Helical" evidence="9">
    <location>
        <begin position="287"/>
        <end position="310"/>
    </location>
</feature>
<evidence type="ECO:0000256" key="3">
    <source>
        <dbReference type="ARBA" id="ARBA00022692"/>
    </source>
</evidence>
<dbReference type="CDD" id="cd00637">
    <property type="entry name" value="7tm_classA_rhodopsin-like"/>
    <property type="match status" value="1"/>
</dbReference>
<feature type="transmembrane region" description="Helical" evidence="9">
    <location>
        <begin position="254"/>
        <end position="275"/>
    </location>
</feature>
<feature type="transmembrane region" description="Helical" evidence="9">
    <location>
        <begin position="145"/>
        <end position="168"/>
    </location>
</feature>
<accession>A0A814LT43</accession>
<dbReference type="Pfam" id="PF00001">
    <property type="entry name" value="7tm_1"/>
    <property type="match status" value="1"/>
</dbReference>
<gene>
    <name evidence="11" type="ORF">GPM918_LOCUS17194</name>
    <name evidence="12" type="ORF">SRO942_LOCUS17193</name>
</gene>
<dbReference type="SUPFAM" id="SSF81321">
    <property type="entry name" value="Family A G protein-coupled receptor-like"/>
    <property type="match status" value="1"/>
</dbReference>
<dbReference type="EMBL" id="CAJOBC010004674">
    <property type="protein sequence ID" value="CAF3836693.1"/>
    <property type="molecule type" value="Genomic_DNA"/>
</dbReference>
<dbReference type="Proteomes" id="UP000681722">
    <property type="component" value="Unassembled WGS sequence"/>
</dbReference>
<evidence type="ECO:0000256" key="8">
    <source>
        <dbReference type="ARBA" id="ARBA00023224"/>
    </source>
</evidence>
<proteinExistence type="predicted"/>
<keyword evidence="8" id="KW-0807">Transducer</keyword>
<feature type="transmembrane region" description="Helical" evidence="9">
    <location>
        <begin position="188"/>
        <end position="213"/>
    </location>
</feature>
<evidence type="ECO:0000259" key="10">
    <source>
        <dbReference type="PROSITE" id="PS50262"/>
    </source>
</evidence>
<evidence type="ECO:0000256" key="6">
    <source>
        <dbReference type="ARBA" id="ARBA00023136"/>
    </source>
</evidence>
<evidence type="ECO:0000256" key="9">
    <source>
        <dbReference type="SAM" id="Phobius"/>
    </source>
</evidence>
<sequence>MSAIMNFAAHIESSNGTKTGTLNPLYIVVDIFLIASIILGFVFCISFILIAALHRSCRSVLALLSSNSCLAGLIFSSVQLSNAILLLREDILLTPVRSHYCQVRSYLMYVSGSLLYYSYSAQSISRLFYVVFYKQKFLLTYRVHYGLIAIQWILGFLLPLSILTTGRVQYQLETSQCFIKIRNVSQTLYGMISMFLLPMTVISICYLYIVCYVRSAVARVKRSNALPIKNFNLIREQGAIHIKQRFSSSRDVKVFRHIIILITVLCIGGFPYSLLMLMNTKSIAPFSIYRVCITIFSLSVTADMGAILFFNKNVRTIFFNVLQGQFRTNRVTTTIIR</sequence>
<keyword evidence="7" id="KW-0675">Receptor</keyword>
<feature type="transmembrane region" description="Helical" evidence="9">
    <location>
        <begin position="25"/>
        <end position="53"/>
    </location>
</feature>
<organism evidence="11 13">
    <name type="scientific">Didymodactylos carnosus</name>
    <dbReference type="NCBI Taxonomy" id="1234261"/>
    <lineage>
        <taxon>Eukaryota</taxon>
        <taxon>Metazoa</taxon>
        <taxon>Spiralia</taxon>
        <taxon>Gnathifera</taxon>
        <taxon>Rotifera</taxon>
        <taxon>Eurotatoria</taxon>
        <taxon>Bdelloidea</taxon>
        <taxon>Philodinida</taxon>
        <taxon>Philodinidae</taxon>
        <taxon>Didymodactylos</taxon>
    </lineage>
</organism>
<dbReference type="InterPro" id="IPR017452">
    <property type="entry name" value="GPCR_Rhodpsn_7TM"/>
</dbReference>
<keyword evidence="4 9" id="KW-1133">Transmembrane helix</keyword>
<dbReference type="InterPro" id="IPR000276">
    <property type="entry name" value="GPCR_Rhodpsn"/>
</dbReference>
<evidence type="ECO:0000256" key="2">
    <source>
        <dbReference type="ARBA" id="ARBA00022475"/>
    </source>
</evidence>
<keyword evidence="13" id="KW-1185">Reference proteome</keyword>
<reference evidence="11" key="1">
    <citation type="submission" date="2021-02" db="EMBL/GenBank/DDBJ databases">
        <authorList>
            <person name="Nowell W R."/>
        </authorList>
    </citation>
    <scope>NUCLEOTIDE SEQUENCE</scope>
</reference>
<comment type="caution">
    <text evidence="11">The sequence shown here is derived from an EMBL/GenBank/DDBJ whole genome shotgun (WGS) entry which is preliminary data.</text>
</comment>
<dbReference type="PANTHER" id="PTHR24228:SF59">
    <property type="entry name" value="NEUROPEPTIDE RECEPTOR 15"/>
    <property type="match status" value="1"/>
</dbReference>
<dbReference type="PANTHER" id="PTHR24228">
    <property type="entry name" value="B2 BRADYKININ RECEPTOR/ANGIOTENSIN II RECEPTOR"/>
    <property type="match status" value="1"/>
</dbReference>
<feature type="domain" description="G-protein coupled receptors family 1 profile" evidence="10">
    <location>
        <begin position="40"/>
        <end position="309"/>
    </location>
</feature>
<dbReference type="OrthoDB" id="10003538at2759"/>
<feature type="transmembrane region" description="Helical" evidence="9">
    <location>
        <begin position="114"/>
        <end position="133"/>
    </location>
</feature>
<comment type="subcellular location">
    <subcellularLocation>
        <location evidence="1">Cell membrane</location>
        <topology evidence="1">Multi-pass membrane protein</topology>
    </subcellularLocation>
</comment>
<name>A0A814LT43_9BILA</name>
<dbReference type="Proteomes" id="UP000663829">
    <property type="component" value="Unassembled WGS sequence"/>
</dbReference>
<protein>
    <recommendedName>
        <fullName evidence="10">G-protein coupled receptors family 1 profile domain-containing protein</fullName>
    </recommendedName>
</protein>
<dbReference type="AlphaFoldDB" id="A0A814LT43"/>
<evidence type="ECO:0000313" key="13">
    <source>
        <dbReference type="Proteomes" id="UP000663829"/>
    </source>
</evidence>
<dbReference type="PROSITE" id="PS50262">
    <property type="entry name" value="G_PROTEIN_RECEP_F1_2"/>
    <property type="match status" value="1"/>
</dbReference>
<evidence type="ECO:0000256" key="5">
    <source>
        <dbReference type="ARBA" id="ARBA00023040"/>
    </source>
</evidence>
<evidence type="ECO:0000256" key="1">
    <source>
        <dbReference type="ARBA" id="ARBA00004651"/>
    </source>
</evidence>
<dbReference type="Gene3D" id="1.20.1070.10">
    <property type="entry name" value="Rhodopsin 7-helix transmembrane proteins"/>
    <property type="match status" value="1"/>
</dbReference>